<protein>
    <submittedName>
        <fullName evidence="1">Uncharacterized protein</fullName>
    </submittedName>
</protein>
<dbReference type="Proteomes" id="UP000616885">
    <property type="component" value="Unassembled WGS sequence"/>
</dbReference>
<proteinExistence type="predicted"/>
<sequence>MDFIKQEDFVKEEEEYEPGIPSHVPPFPWNDEDTKSTMIFRDFGGLPIEPATTVVIALRTLIRFDELIVPFERKINHSDDGLRDWRENHKKAVDLNIVGLPGYPQLRTCHQGISTWNDKAWENRYSYLVEQRRKIIDKRLTQIGIKKPMRERFFRQEPEHPRRAILAHDSSGRLRSIKLRCDWWQPVNVLLRRLARQFPGRSDEIFYKFWNPSPGLRCEDGIDELRFVNPRRT</sequence>
<comment type="caution">
    <text evidence="1">The sequence shown here is derived from an EMBL/GenBank/DDBJ whole genome shotgun (WGS) entry which is preliminary data.</text>
</comment>
<gene>
    <name evidence="1" type="ORF">IM811_013313</name>
</gene>
<evidence type="ECO:0000313" key="1">
    <source>
        <dbReference type="EMBL" id="KAF9751519.1"/>
    </source>
</evidence>
<name>A0A8H7N998_BIOOC</name>
<organism evidence="1 2">
    <name type="scientific">Bionectria ochroleuca</name>
    <name type="common">Gliocladium roseum</name>
    <dbReference type="NCBI Taxonomy" id="29856"/>
    <lineage>
        <taxon>Eukaryota</taxon>
        <taxon>Fungi</taxon>
        <taxon>Dikarya</taxon>
        <taxon>Ascomycota</taxon>
        <taxon>Pezizomycotina</taxon>
        <taxon>Sordariomycetes</taxon>
        <taxon>Hypocreomycetidae</taxon>
        <taxon>Hypocreales</taxon>
        <taxon>Bionectriaceae</taxon>
        <taxon>Clonostachys</taxon>
    </lineage>
</organism>
<reference evidence="1" key="1">
    <citation type="submission" date="2020-10" db="EMBL/GenBank/DDBJ databases">
        <title>High-Quality Genome Resource of Clonostachys rosea strain S41 by Oxford Nanopore Long-Read Sequencing.</title>
        <authorList>
            <person name="Wang H."/>
        </authorList>
    </citation>
    <scope>NUCLEOTIDE SEQUENCE</scope>
    <source>
        <strain evidence="1">S41</strain>
    </source>
</reference>
<dbReference type="EMBL" id="JADCTT010000005">
    <property type="protein sequence ID" value="KAF9751519.1"/>
    <property type="molecule type" value="Genomic_DNA"/>
</dbReference>
<dbReference type="AlphaFoldDB" id="A0A8H7N998"/>
<accession>A0A8H7N998</accession>
<evidence type="ECO:0000313" key="2">
    <source>
        <dbReference type="Proteomes" id="UP000616885"/>
    </source>
</evidence>